<evidence type="ECO:0000256" key="2">
    <source>
        <dbReference type="ARBA" id="ARBA00022840"/>
    </source>
</evidence>
<protein>
    <submittedName>
        <fullName evidence="7">Endoribonuclease Dicer-like 2a</fullName>
    </submittedName>
</protein>
<evidence type="ECO:0000256" key="1">
    <source>
        <dbReference type="ARBA" id="ARBA00022741"/>
    </source>
</evidence>
<dbReference type="SUPFAM" id="SSF52540">
    <property type="entry name" value="P-loop containing nucleoside triphosphate hydrolases"/>
    <property type="match status" value="1"/>
</dbReference>
<proteinExistence type="evidence at transcript level"/>
<dbReference type="SMART" id="SM00490">
    <property type="entry name" value="HELICc"/>
    <property type="match status" value="1"/>
</dbReference>
<keyword evidence="1" id="KW-0547">Nucleotide-binding</keyword>
<dbReference type="GO" id="GO:0005524">
    <property type="term" value="F:ATP binding"/>
    <property type="evidence" value="ECO:0007669"/>
    <property type="project" value="UniProtKB-KW"/>
</dbReference>
<keyword evidence="3" id="KW-0694">RNA-binding</keyword>
<dbReference type="InterPro" id="IPR011545">
    <property type="entry name" value="DEAD/DEAH_box_helicase_dom"/>
</dbReference>
<evidence type="ECO:0000259" key="5">
    <source>
        <dbReference type="PROSITE" id="PS51192"/>
    </source>
</evidence>
<name>A0A6A7FQH9_9CRUS</name>
<dbReference type="PROSITE" id="PS51194">
    <property type="entry name" value="HELICASE_CTER"/>
    <property type="match status" value="1"/>
</dbReference>
<evidence type="ECO:0000256" key="3">
    <source>
        <dbReference type="PROSITE-ProRule" id="PRU00266"/>
    </source>
</evidence>
<dbReference type="InterPro" id="IPR014720">
    <property type="entry name" value="dsRBD_dom"/>
</dbReference>
<dbReference type="Pfam" id="PF00271">
    <property type="entry name" value="Helicase_C"/>
    <property type="match status" value="1"/>
</dbReference>
<accession>A0A6A7FQH9</accession>
<dbReference type="PANTHER" id="PTHR14074">
    <property type="entry name" value="HELICASE WITH DEATH DOMAIN-RELATED"/>
    <property type="match status" value="1"/>
</dbReference>
<keyword evidence="2" id="KW-0067">ATP-binding</keyword>
<dbReference type="InterPro" id="IPR051363">
    <property type="entry name" value="RLR_Helicase"/>
</dbReference>
<dbReference type="Pfam" id="PF00270">
    <property type="entry name" value="DEAD"/>
    <property type="match status" value="1"/>
</dbReference>
<dbReference type="EMBL" id="IACT01001504">
    <property type="protein sequence ID" value="LAC20851.1"/>
    <property type="molecule type" value="mRNA"/>
</dbReference>
<dbReference type="InterPro" id="IPR027417">
    <property type="entry name" value="P-loop_NTPase"/>
</dbReference>
<dbReference type="SUPFAM" id="SSF54768">
    <property type="entry name" value="dsRNA-binding domain-like"/>
    <property type="match status" value="1"/>
</dbReference>
<dbReference type="Gene3D" id="3.40.50.300">
    <property type="entry name" value="P-loop containing nucleotide triphosphate hydrolases"/>
    <property type="match status" value="2"/>
</dbReference>
<reference evidence="7" key="1">
    <citation type="submission" date="2017-11" db="EMBL/GenBank/DDBJ databases">
        <title>The sensing device of the deep-sea amphipod.</title>
        <authorList>
            <person name="Kobayashi H."/>
            <person name="Nagahama T."/>
            <person name="Arai W."/>
            <person name="Sasagawa Y."/>
            <person name="Umeda M."/>
            <person name="Hayashi T."/>
            <person name="Nikaido I."/>
            <person name="Watanabe H."/>
            <person name="Oguri K."/>
            <person name="Kitazato H."/>
            <person name="Fujioka K."/>
            <person name="Kido Y."/>
            <person name="Takami H."/>
        </authorList>
    </citation>
    <scope>NUCLEOTIDE SEQUENCE</scope>
    <source>
        <tissue evidence="7">Whole body</tissue>
    </source>
</reference>
<evidence type="ECO:0000259" key="6">
    <source>
        <dbReference type="PROSITE" id="PS51194"/>
    </source>
</evidence>
<feature type="domain" description="Helicase C-terminal" evidence="6">
    <location>
        <begin position="393"/>
        <end position="556"/>
    </location>
</feature>
<dbReference type="PROSITE" id="PS50137">
    <property type="entry name" value="DS_RBD"/>
    <property type="match status" value="1"/>
</dbReference>
<dbReference type="AlphaFoldDB" id="A0A6A7FQH9"/>
<dbReference type="PROSITE" id="PS51192">
    <property type="entry name" value="HELICASE_ATP_BIND_1"/>
    <property type="match status" value="1"/>
</dbReference>
<organism evidence="7">
    <name type="scientific">Hirondellea gigas</name>
    <dbReference type="NCBI Taxonomy" id="1518452"/>
    <lineage>
        <taxon>Eukaryota</taxon>
        <taxon>Metazoa</taxon>
        <taxon>Ecdysozoa</taxon>
        <taxon>Arthropoda</taxon>
        <taxon>Crustacea</taxon>
        <taxon>Multicrustacea</taxon>
        <taxon>Malacostraca</taxon>
        <taxon>Eumalacostraca</taxon>
        <taxon>Peracarida</taxon>
        <taxon>Amphipoda</taxon>
        <taxon>Amphilochidea</taxon>
        <taxon>Lysianassida</taxon>
        <taxon>Lysianassidira</taxon>
        <taxon>Lysianassoidea</taxon>
        <taxon>Lysianassidae</taxon>
        <taxon>Hirondellea</taxon>
    </lineage>
</organism>
<dbReference type="CDD" id="cd00048">
    <property type="entry name" value="DSRM_SF"/>
    <property type="match status" value="1"/>
</dbReference>
<sequence length="659" mass="74443">MTQTPLRRYQQRIVDEIGQRNAIVVLPTGSGKTLIATAKISKKRSDSFDFDSSEQNLIMLFVVPTRDLVRQQSSYLEREVPKLRIVSFVSDESKSSLKELLSTTTLNCFDILVTTPAALLATISNLNSSLSWDDISMLVLDECHHTTKHHPYRKMISHWQSQRNRCQLIGLTASCSYKITEKSQREDIERLCGMLHTNLILTANSEEMINDGYHASEAKVDYATSTRDISLQFDFQYASVKLDKKSTLRNSFFRAIKEGIGSEFTRKLVEIVRSLEDSIQLSDSSFRSPIDKKGKGGKLKAWGKSCEKRAKQVKSPTLARQYAYLRHWYEALRLVIIAFPSPPVPHPPPTDEIAFLYLAMMVQEAENPFDSLRTKIERCFDVWQDTFLGVPGRLQRLTDVLDEQYRLFGTSIRIVIFVQHQIAAHVLKFFLQHEPIVMSWAKPVCIHSTNTSGLSMSATDVKLAISAFRTNQANILVATSVAEEGMDIPACNVVVRFDPIQTPVSMIQSRGRARQENSAFVVMEEMKQKPLDMLLEAETLQKQVLKDVSQRSPQLPLQSALDVMPTVNRVPLRASTPRLPTQRRPAPSAVARGNSLARLNKLVQKQGLEISTKCVQEPDTKEWIYQLSVGADVGLSVHRTKKQAKLLAADDLLRKLGKR</sequence>
<dbReference type="GO" id="GO:0003723">
    <property type="term" value="F:RNA binding"/>
    <property type="evidence" value="ECO:0007669"/>
    <property type="project" value="UniProtKB-UniRule"/>
</dbReference>
<dbReference type="GO" id="GO:0005737">
    <property type="term" value="C:cytoplasm"/>
    <property type="evidence" value="ECO:0007669"/>
    <property type="project" value="TreeGrafter"/>
</dbReference>
<feature type="domain" description="DRBM" evidence="4">
    <location>
        <begin position="594"/>
        <end position="658"/>
    </location>
</feature>
<evidence type="ECO:0000259" key="4">
    <source>
        <dbReference type="PROSITE" id="PS50137"/>
    </source>
</evidence>
<dbReference type="PANTHER" id="PTHR14074:SF16">
    <property type="entry name" value="ANTIVIRAL INNATE IMMUNE RESPONSE RECEPTOR RIG-I"/>
    <property type="match status" value="1"/>
</dbReference>
<dbReference type="InterPro" id="IPR014001">
    <property type="entry name" value="Helicase_ATP-bd"/>
</dbReference>
<dbReference type="Gene3D" id="3.30.160.20">
    <property type="match status" value="1"/>
</dbReference>
<dbReference type="InterPro" id="IPR001650">
    <property type="entry name" value="Helicase_C-like"/>
</dbReference>
<evidence type="ECO:0000313" key="7">
    <source>
        <dbReference type="EMBL" id="LAC20851.1"/>
    </source>
</evidence>
<feature type="domain" description="Helicase ATP-binding" evidence="5">
    <location>
        <begin position="13"/>
        <end position="193"/>
    </location>
</feature>
<dbReference type="SMART" id="SM00487">
    <property type="entry name" value="DEXDc"/>
    <property type="match status" value="1"/>
</dbReference>